<gene>
    <name evidence="3" type="ORF">E8E13_003753</name>
</gene>
<keyword evidence="2" id="KW-0812">Transmembrane</keyword>
<dbReference type="AlphaFoldDB" id="A0A9P4W8B1"/>
<evidence type="ECO:0000256" key="2">
    <source>
        <dbReference type="SAM" id="Phobius"/>
    </source>
</evidence>
<feature type="compositionally biased region" description="Basic residues" evidence="1">
    <location>
        <begin position="406"/>
        <end position="415"/>
    </location>
</feature>
<keyword evidence="2" id="KW-0472">Membrane</keyword>
<feature type="compositionally biased region" description="Basic and acidic residues" evidence="1">
    <location>
        <begin position="464"/>
        <end position="482"/>
    </location>
</feature>
<keyword evidence="2" id="KW-1133">Transmembrane helix</keyword>
<proteinExistence type="predicted"/>
<dbReference type="EMBL" id="SWKU01000028">
    <property type="protein sequence ID" value="KAF2996246.1"/>
    <property type="molecule type" value="Genomic_DNA"/>
</dbReference>
<feature type="compositionally biased region" description="Basic and acidic residues" evidence="1">
    <location>
        <begin position="438"/>
        <end position="456"/>
    </location>
</feature>
<accession>A0A9P4W8B1</accession>
<name>A0A9P4W8B1_CURKU</name>
<feature type="transmembrane region" description="Helical" evidence="2">
    <location>
        <begin position="312"/>
        <end position="332"/>
    </location>
</feature>
<dbReference type="Proteomes" id="UP000801428">
    <property type="component" value="Unassembled WGS sequence"/>
</dbReference>
<organism evidence="3 4">
    <name type="scientific">Curvularia kusanoi</name>
    <name type="common">Cochliobolus kusanoi</name>
    <dbReference type="NCBI Taxonomy" id="90978"/>
    <lineage>
        <taxon>Eukaryota</taxon>
        <taxon>Fungi</taxon>
        <taxon>Dikarya</taxon>
        <taxon>Ascomycota</taxon>
        <taxon>Pezizomycotina</taxon>
        <taxon>Dothideomycetes</taxon>
        <taxon>Pleosporomycetidae</taxon>
        <taxon>Pleosporales</taxon>
        <taxon>Pleosporineae</taxon>
        <taxon>Pleosporaceae</taxon>
        <taxon>Curvularia</taxon>
    </lineage>
</organism>
<sequence length="506" mass="56798">MASRTDSTLSQLSTQFTNPSDVLSILLIIGGDIIQTALAQTAGDLVTPVCFSFGWVAYSFSTFVRVLGDGRLLPPPDYPAKVFNLRTSYVRENKNWIIGRILRDNELFANKTKQYTPYALRISIFVAAPRKPGFFGRETRNVRTYGVWLLVSATQIFVALVPWFLDREWGVLLVTVSGILASLLTGTLPQWRLEKIPSRKKSNKLIAITSGNGSRDIMIIDGAEEAIDLEELAGGESPRSDRMWQASKWFSTAILDDNGKKQYHKNGYEKRRANMSMGLPTGVWMTRFASFGFLVFWLVLLIMVAGLKTHSWYLVIVGSIGMLQNAALAAAARDPEMRGLPLVRVDTITTHSVMDGLMDLEATIKGAGAALLHEFFPGKLRKAEIEWWKGLRQAYDEKREQEPHRGHPRSRRSPPKRIGIAGIEDNDQEQKGTPNSGSEDRTEPKNKPLSKVRSENTDAMGMERAPKRDQELPPIQEVREVARPVAWTQRTQSSPEKSTRYTSSWT</sequence>
<reference evidence="3" key="1">
    <citation type="submission" date="2019-04" db="EMBL/GenBank/DDBJ databases">
        <title>Sequencing of skin fungus with MAO and IRED activity.</title>
        <authorList>
            <person name="Marsaioli A.J."/>
            <person name="Bonatto J.M.C."/>
            <person name="Reis Junior O."/>
        </authorList>
    </citation>
    <scope>NUCLEOTIDE SEQUENCE</scope>
    <source>
        <strain evidence="3">30M1</strain>
    </source>
</reference>
<evidence type="ECO:0000313" key="3">
    <source>
        <dbReference type="EMBL" id="KAF2996246.1"/>
    </source>
</evidence>
<evidence type="ECO:0000313" key="4">
    <source>
        <dbReference type="Proteomes" id="UP000801428"/>
    </source>
</evidence>
<feature type="transmembrane region" description="Helical" evidence="2">
    <location>
        <begin position="171"/>
        <end position="191"/>
    </location>
</feature>
<feature type="transmembrane region" description="Helical" evidence="2">
    <location>
        <begin position="284"/>
        <end position="306"/>
    </location>
</feature>
<evidence type="ECO:0000256" key="1">
    <source>
        <dbReference type="SAM" id="MobiDB-lite"/>
    </source>
</evidence>
<feature type="compositionally biased region" description="Polar residues" evidence="1">
    <location>
        <begin position="488"/>
        <end position="506"/>
    </location>
</feature>
<comment type="caution">
    <text evidence="3">The sequence shown here is derived from an EMBL/GenBank/DDBJ whole genome shotgun (WGS) entry which is preliminary data.</text>
</comment>
<dbReference type="OrthoDB" id="1937642at2759"/>
<protein>
    <submittedName>
        <fullName evidence="3">Uncharacterized protein</fullName>
    </submittedName>
</protein>
<feature type="region of interest" description="Disordered" evidence="1">
    <location>
        <begin position="398"/>
        <end position="506"/>
    </location>
</feature>
<feature type="transmembrane region" description="Helical" evidence="2">
    <location>
        <begin position="145"/>
        <end position="165"/>
    </location>
</feature>
<keyword evidence="4" id="KW-1185">Reference proteome</keyword>